<evidence type="ECO:0000256" key="5">
    <source>
        <dbReference type="ARBA" id="ARBA00023125"/>
    </source>
</evidence>
<dbReference type="Gene3D" id="3.30.420.10">
    <property type="entry name" value="Ribonuclease H-like superfamily/Ribonuclease H"/>
    <property type="match status" value="1"/>
</dbReference>
<dbReference type="EMBL" id="MZGU01000004">
    <property type="protein sequence ID" value="PWB85789.1"/>
    <property type="molecule type" value="Genomic_DNA"/>
</dbReference>
<dbReference type="InterPro" id="IPR012337">
    <property type="entry name" value="RNaseH-like_sf"/>
</dbReference>
<dbReference type="PRINTS" id="PR00106">
    <property type="entry name" value="DNAPOLB"/>
</dbReference>
<feature type="domain" description="DNA-directed DNA polymerase family B exonuclease" evidence="9">
    <location>
        <begin position="107"/>
        <end position="318"/>
    </location>
</feature>
<evidence type="ECO:0000259" key="9">
    <source>
        <dbReference type="Pfam" id="PF03104"/>
    </source>
</evidence>
<sequence length="599" mass="69075">MERNVVILDVDYVTHDDKPVVRLFAKDGEDNVILIDDSFQPYLYVLPVGFPEDCINEINEELDDVIVEEVVKKDFQVETDFIKVTFKHPQILAKNRDLLRGLSEVAEIREFDIPFYRRYLINNNVVPMTEVKAVGQSIPSFGNLEADELGIEIIKLEEPLTLVKDNLQDFRILSFDLEVRNPHGMPNSEEDEIIMIGVASNFGLRQVISTKNKTNPKESFVCQVSSEKEMIETFVDIIRDNNVDIIVGYNSDNFDFPYLKDRARILGVDLDIGMDGSSIKFIRRGYANAANIKGIIHVDLYLVMRRYMTLDRYTLERVYLELFGVEKIDVPGERIWEFWDNGGEELDNLFDYSLDDVVATLEIAEQTLPLNLELTRIVGQPLFDLSRMATGQQAEWFLVKEAYWDDEVVPNKPGGANFAVRQAEEDNEGGYVKEPEKGLHENLVQFDFRSLYPSIIISKNISPDVIEFGEVENIGDYNIAPEHDFKFKKEPKGFIPSVIAKILNERFKIKKQMKASTDETEKKSLDVQQQAIKRLANTMYGIYGFPRFRWYSFECAKAITAWGRQYIKKSIKEAENFGFYAIYADTDGFYAKYKKSNEE</sequence>
<dbReference type="InterPro" id="IPR023211">
    <property type="entry name" value="DNA_pol_palm_dom_sf"/>
</dbReference>
<keyword evidence="11" id="KW-1185">Reference proteome</keyword>
<dbReference type="InterPro" id="IPR036397">
    <property type="entry name" value="RNaseH_sf"/>
</dbReference>
<dbReference type="AlphaFoldDB" id="A0A2U1S6W6"/>
<protein>
    <recommendedName>
        <fullName evidence="7">DNA polymerase</fullName>
        <ecNumber evidence="7">2.7.7.7</ecNumber>
    </recommendedName>
</protein>
<dbReference type="CDD" id="cd05780">
    <property type="entry name" value="DNA_polB_Kod1_like_exo"/>
    <property type="match status" value="1"/>
</dbReference>
<evidence type="ECO:0000256" key="6">
    <source>
        <dbReference type="ARBA" id="ARBA00049244"/>
    </source>
</evidence>
<evidence type="ECO:0000256" key="1">
    <source>
        <dbReference type="ARBA" id="ARBA00005755"/>
    </source>
</evidence>
<dbReference type="InterPro" id="IPR017964">
    <property type="entry name" value="DNA-dir_DNA_pol_B_CS"/>
</dbReference>
<dbReference type="RefSeq" id="WP_116669439.1">
    <property type="nucleotide sequence ID" value="NZ_MZGU01000004.1"/>
</dbReference>
<comment type="similarity">
    <text evidence="1 7">Belongs to the DNA polymerase type-B family.</text>
</comment>
<evidence type="ECO:0000256" key="7">
    <source>
        <dbReference type="RuleBase" id="RU000442"/>
    </source>
</evidence>
<evidence type="ECO:0000259" key="8">
    <source>
        <dbReference type="Pfam" id="PF00136"/>
    </source>
</evidence>
<dbReference type="InterPro" id="IPR006134">
    <property type="entry name" value="DNA-dir_DNA_pol_B_multi_dom"/>
</dbReference>
<evidence type="ECO:0000313" key="11">
    <source>
        <dbReference type="Proteomes" id="UP000245577"/>
    </source>
</evidence>
<evidence type="ECO:0000256" key="2">
    <source>
        <dbReference type="ARBA" id="ARBA00022679"/>
    </source>
</evidence>
<evidence type="ECO:0000313" key="10">
    <source>
        <dbReference type="EMBL" id="PWB85789.1"/>
    </source>
</evidence>
<dbReference type="Gene3D" id="3.90.1600.10">
    <property type="entry name" value="Palm domain of DNA polymerase"/>
    <property type="match status" value="1"/>
</dbReference>
<keyword evidence="5 7" id="KW-0238">DNA-binding</keyword>
<dbReference type="PANTHER" id="PTHR10322">
    <property type="entry name" value="DNA POLYMERASE CATALYTIC SUBUNIT"/>
    <property type="match status" value="1"/>
</dbReference>
<dbReference type="GO" id="GO:0003887">
    <property type="term" value="F:DNA-directed DNA polymerase activity"/>
    <property type="evidence" value="ECO:0007669"/>
    <property type="project" value="UniProtKB-KW"/>
</dbReference>
<comment type="catalytic activity">
    <reaction evidence="6 7">
        <text>DNA(n) + a 2'-deoxyribonucleoside 5'-triphosphate = DNA(n+1) + diphosphate</text>
        <dbReference type="Rhea" id="RHEA:22508"/>
        <dbReference type="Rhea" id="RHEA-COMP:17339"/>
        <dbReference type="Rhea" id="RHEA-COMP:17340"/>
        <dbReference type="ChEBI" id="CHEBI:33019"/>
        <dbReference type="ChEBI" id="CHEBI:61560"/>
        <dbReference type="ChEBI" id="CHEBI:173112"/>
        <dbReference type="EC" id="2.7.7.7"/>
    </reaction>
</comment>
<feature type="domain" description="DNA-directed DNA polymerase family B multifunctional" evidence="8">
    <location>
        <begin position="395"/>
        <end position="587"/>
    </location>
</feature>
<dbReference type="EC" id="2.7.7.7" evidence="7"/>
<dbReference type="SUPFAM" id="SSF53098">
    <property type="entry name" value="Ribonuclease H-like"/>
    <property type="match status" value="1"/>
</dbReference>
<keyword evidence="4 7" id="KW-0239">DNA-directed DNA polymerase</keyword>
<dbReference type="Pfam" id="PF00136">
    <property type="entry name" value="DNA_pol_B"/>
    <property type="match status" value="1"/>
</dbReference>
<dbReference type="Pfam" id="PF03104">
    <property type="entry name" value="DNA_pol_B_exo1"/>
    <property type="match status" value="1"/>
</dbReference>
<gene>
    <name evidence="10" type="primary">polB_1</name>
    <name evidence="10" type="ORF">MBBWO_06350</name>
</gene>
<evidence type="ECO:0000256" key="4">
    <source>
        <dbReference type="ARBA" id="ARBA00022932"/>
    </source>
</evidence>
<dbReference type="GO" id="GO:0003677">
    <property type="term" value="F:DNA binding"/>
    <property type="evidence" value="ECO:0007669"/>
    <property type="project" value="UniProtKB-KW"/>
</dbReference>
<name>A0A2U1S6W6_9EURY</name>
<comment type="caution">
    <text evidence="10">The sequence shown here is derived from an EMBL/GenBank/DDBJ whole genome shotgun (WGS) entry which is preliminary data.</text>
</comment>
<dbReference type="InterPro" id="IPR006172">
    <property type="entry name" value="DNA-dir_DNA_pol_B"/>
</dbReference>
<proteinExistence type="inferred from homology"/>
<reference evidence="10 11" key="1">
    <citation type="submission" date="2017-03" db="EMBL/GenBank/DDBJ databases">
        <title>Genome sequence of Methanobrevibacter wosei.</title>
        <authorList>
            <person name="Poehlein A."/>
            <person name="Seedorf H."/>
            <person name="Daniel R."/>
        </authorList>
    </citation>
    <scope>NUCLEOTIDE SEQUENCE [LARGE SCALE GENOMIC DNA]</scope>
    <source>
        <strain evidence="10 11">DSM 11979</strain>
    </source>
</reference>
<dbReference type="SMART" id="SM00486">
    <property type="entry name" value="POLBc"/>
    <property type="match status" value="1"/>
</dbReference>
<dbReference type="InterPro" id="IPR050240">
    <property type="entry name" value="DNA_pol_type-B"/>
</dbReference>
<dbReference type="InterPro" id="IPR043502">
    <property type="entry name" value="DNA/RNA_pol_sf"/>
</dbReference>
<dbReference type="InterPro" id="IPR006133">
    <property type="entry name" value="DNA-dir_DNA_pol_B_exonuc"/>
</dbReference>
<keyword evidence="2 7" id="KW-0808">Transferase</keyword>
<dbReference type="OrthoDB" id="323192at2157"/>
<accession>A0A2U1S6W6</accession>
<dbReference type="Gene3D" id="3.30.342.10">
    <property type="entry name" value="DNA Polymerase, chain B, domain 1"/>
    <property type="match status" value="1"/>
</dbReference>
<keyword evidence="7" id="KW-0235">DNA replication</keyword>
<dbReference type="GO" id="GO:0000166">
    <property type="term" value="F:nucleotide binding"/>
    <property type="evidence" value="ECO:0007669"/>
    <property type="project" value="InterPro"/>
</dbReference>
<dbReference type="Proteomes" id="UP000245577">
    <property type="component" value="Unassembled WGS sequence"/>
</dbReference>
<dbReference type="PROSITE" id="PS00116">
    <property type="entry name" value="DNA_POLYMERASE_B"/>
    <property type="match status" value="1"/>
</dbReference>
<dbReference type="SUPFAM" id="SSF56672">
    <property type="entry name" value="DNA/RNA polymerases"/>
    <property type="match status" value="1"/>
</dbReference>
<evidence type="ECO:0000256" key="3">
    <source>
        <dbReference type="ARBA" id="ARBA00022695"/>
    </source>
</evidence>
<keyword evidence="3 7" id="KW-0548">Nucleotidyltransferase</keyword>
<dbReference type="Gene3D" id="1.10.287.690">
    <property type="entry name" value="Helix hairpin bin"/>
    <property type="match status" value="1"/>
</dbReference>
<organism evidence="10 11">
    <name type="scientific">Methanobrevibacter woesei</name>
    <dbReference type="NCBI Taxonomy" id="190976"/>
    <lineage>
        <taxon>Archaea</taxon>
        <taxon>Methanobacteriati</taxon>
        <taxon>Methanobacteriota</taxon>
        <taxon>Methanomada group</taxon>
        <taxon>Methanobacteria</taxon>
        <taxon>Methanobacteriales</taxon>
        <taxon>Methanobacteriaceae</taxon>
        <taxon>Methanobrevibacter</taxon>
    </lineage>
</organism>
<dbReference type="PANTHER" id="PTHR10322:SF23">
    <property type="entry name" value="DNA POLYMERASE DELTA CATALYTIC SUBUNIT"/>
    <property type="match status" value="1"/>
</dbReference>
<dbReference type="GO" id="GO:0006261">
    <property type="term" value="P:DNA-templated DNA replication"/>
    <property type="evidence" value="ECO:0007669"/>
    <property type="project" value="TreeGrafter"/>
</dbReference>